<dbReference type="KEGG" id="chh:A0O34_03905"/>
<dbReference type="RefSeq" id="WP_066751423.1">
    <property type="nucleotide sequence ID" value="NZ_CP015199.1"/>
</dbReference>
<dbReference type="OrthoDB" id="959032at2"/>
<dbReference type="PANTHER" id="PTHR46558">
    <property type="entry name" value="TRACRIPTIONAL REGULATORY PROTEIN-RELATED-RELATED"/>
    <property type="match status" value="1"/>
</dbReference>
<dbReference type="STRING" id="1685010.A0O34_03905"/>
<sequence length="131" mass="15311">MSLGTKLRELRNEKKLSQTQIAVELDVSQTAYGKWESDQTKPGIDNLLKISEFYELDIYELLKPDDAYTQINKENSANENSSNNMIQNQTNNYNASEKLIEQYEARIKDLQDQNQELREQVSFWKNKTEGQ</sequence>
<dbReference type="SUPFAM" id="SSF47413">
    <property type="entry name" value="lambda repressor-like DNA-binding domains"/>
    <property type="match status" value="1"/>
</dbReference>
<evidence type="ECO:0000259" key="3">
    <source>
        <dbReference type="PROSITE" id="PS50943"/>
    </source>
</evidence>
<evidence type="ECO:0000313" key="5">
    <source>
        <dbReference type="Proteomes" id="UP000077824"/>
    </source>
</evidence>
<dbReference type="InterPro" id="IPR001387">
    <property type="entry name" value="Cro/C1-type_HTH"/>
</dbReference>
<dbReference type="Proteomes" id="UP000077824">
    <property type="component" value="Chromosome"/>
</dbReference>
<organism evidence="4 5">
    <name type="scientific">Chryseobacterium glaciei</name>
    <dbReference type="NCBI Taxonomy" id="1685010"/>
    <lineage>
        <taxon>Bacteria</taxon>
        <taxon>Pseudomonadati</taxon>
        <taxon>Bacteroidota</taxon>
        <taxon>Flavobacteriia</taxon>
        <taxon>Flavobacteriales</taxon>
        <taxon>Weeksellaceae</taxon>
        <taxon>Chryseobacterium group</taxon>
        <taxon>Chryseobacterium</taxon>
    </lineage>
</organism>
<dbReference type="AlphaFoldDB" id="A0A172XS31"/>
<dbReference type="GO" id="GO:0003677">
    <property type="term" value="F:DNA binding"/>
    <property type="evidence" value="ECO:0007669"/>
    <property type="project" value="UniProtKB-KW"/>
</dbReference>
<keyword evidence="1" id="KW-0238">DNA-binding</keyword>
<dbReference type="CDD" id="cd00093">
    <property type="entry name" value="HTH_XRE"/>
    <property type="match status" value="1"/>
</dbReference>
<dbReference type="SMART" id="SM00530">
    <property type="entry name" value="HTH_XRE"/>
    <property type="match status" value="1"/>
</dbReference>
<dbReference type="PROSITE" id="PS50943">
    <property type="entry name" value="HTH_CROC1"/>
    <property type="match status" value="1"/>
</dbReference>
<feature type="domain" description="HTH cro/C1-type" evidence="3">
    <location>
        <begin position="7"/>
        <end position="61"/>
    </location>
</feature>
<evidence type="ECO:0000256" key="1">
    <source>
        <dbReference type="ARBA" id="ARBA00023125"/>
    </source>
</evidence>
<dbReference type="InterPro" id="IPR010982">
    <property type="entry name" value="Lambda_DNA-bd_dom_sf"/>
</dbReference>
<proteinExistence type="predicted"/>
<protein>
    <recommendedName>
        <fullName evidence="3">HTH cro/C1-type domain-containing protein</fullName>
    </recommendedName>
</protein>
<accession>A0A172XS31</accession>
<evidence type="ECO:0000313" key="4">
    <source>
        <dbReference type="EMBL" id="ANF49736.1"/>
    </source>
</evidence>
<dbReference type="PANTHER" id="PTHR46558:SF13">
    <property type="entry name" value="HTH-TYPE TRANSCRIPTIONAL REGULATOR IMMR"/>
    <property type="match status" value="1"/>
</dbReference>
<name>A0A172XS31_9FLAO</name>
<gene>
    <name evidence="4" type="ORF">A0O34_03905</name>
</gene>
<dbReference type="Gene3D" id="1.10.260.40">
    <property type="entry name" value="lambda repressor-like DNA-binding domains"/>
    <property type="match status" value="1"/>
</dbReference>
<dbReference type="Pfam" id="PF01381">
    <property type="entry name" value="HTH_3"/>
    <property type="match status" value="1"/>
</dbReference>
<reference evidence="4 5" key="1">
    <citation type="submission" date="2016-04" db="EMBL/GenBank/DDBJ databases">
        <title>Complete Genome Sequence of Chryseobacterium sp. IHBB 10212.</title>
        <authorList>
            <person name="Pal M."/>
            <person name="Swarnkar M.K."/>
            <person name="Kaushal K."/>
            <person name="Chhibber S."/>
            <person name="Singh A.K."/>
            <person name="Gulati A."/>
        </authorList>
    </citation>
    <scope>NUCLEOTIDE SEQUENCE [LARGE SCALE GENOMIC DNA]</scope>
    <source>
        <strain evidence="4 5">IHBB 10212</strain>
    </source>
</reference>
<evidence type="ECO:0000256" key="2">
    <source>
        <dbReference type="SAM" id="MobiDB-lite"/>
    </source>
</evidence>
<feature type="region of interest" description="Disordered" evidence="2">
    <location>
        <begin position="73"/>
        <end position="93"/>
    </location>
</feature>
<keyword evidence="5" id="KW-1185">Reference proteome</keyword>
<dbReference type="EMBL" id="CP015199">
    <property type="protein sequence ID" value="ANF49736.1"/>
    <property type="molecule type" value="Genomic_DNA"/>
</dbReference>